<dbReference type="AlphaFoldDB" id="A0A4V6KSA3"/>
<dbReference type="GO" id="GO:0003727">
    <property type="term" value="F:single-stranded RNA binding"/>
    <property type="evidence" value="ECO:0007669"/>
    <property type="project" value="TreeGrafter"/>
</dbReference>
<dbReference type="GO" id="GO:0005737">
    <property type="term" value="C:cytoplasm"/>
    <property type="evidence" value="ECO:0007669"/>
    <property type="project" value="UniProtKB-SubCell"/>
</dbReference>
<keyword evidence="3" id="KW-0963">Cytoplasm</keyword>
<sequence length="340" mass="39641">MKLNRLIIHELIKESGKTEVDYTPSESLLLVNDGLTKMIENIHESFEKSITSYHRFKTNTQSEPIYINAHKYINKDKTDKRFLSWSKTGMRKLEDLVENIPFATGGFYVFSDYELKGINFLSIVIVRNKDAFNISWDEEHKIYSVDTTQNINIEQMAMGFRLNVNSYVAKTDRNYIAIISKRTEDASQYFKDWVCVDDGTSSKINTNNLIQIIKEIGEPDTFDGDEDDFLKHIHDTIWSEQRANKGYINVDRLSDLFYQDPSYLRTYAEESYGTELDSDFKVNTSSLKKLIRYKASVKGISVSLDVEHFQNETVELKDGCVIIKNRSIYNQLWQQRNEEN</sequence>
<dbReference type="GeneID" id="78463597"/>
<dbReference type="Proteomes" id="UP000308196">
    <property type="component" value="Chromosome"/>
</dbReference>
<organism evidence="4 5">
    <name type="scientific">Sphingobacterium thalpophilum</name>
    <dbReference type="NCBI Taxonomy" id="259"/>
    <lineage>
        <taxon>Bacteria</taxon>
        <taxon>Pseudomonadati</taxon>
        <taxon>Bacteroidota</taxon>
        <taxon>Sphingobacteriia</taxon>
        <taxon>Sphingobacteriales</taxon>
        <taxon>Sphingobacteriaceae</taxon>
        <taxon>Sphingobacterium</taxon>
    </lineage>
</organism>
<dbReference type="RefSeq" id="WP_028069704.1">
    <property type="nucleotide sequence ID" value="NZ_LR590484.1"/>
</dbReference>
<dbReference type="InterPro" id="IPR007358">
    <property type="entry name" value="Nucleoid_associated_NdpA"/>
</dbReference>
<name>A0A4V6KSA3_9SPHI</name>
<evidence type="ECO:0000256" key="2">
    <source>
        <dbReference type="ARBA" id="ARBA00009035"/>
    </source>
</evidence>
<evidence type="ECO:0000256" key="1">
    <source>
        <dbReference type="ARBA" id="ARBA00004496"/>
    </source>
</evidence>
<accession>A0A4V6KSA3</accession>
<dbReference type="GO" id="GO:0043590">
    <property type="term" value="C:bacterial nucleoid"/>
    <property type="evidence" value="ECO:0007669"/>
    <property type="project" value="TreeGrafter"/>
</dbReference>
<dbReference type="PANTHER" id="PTHR38772">
    <property type="match status" value="1"/>
</dbReference>
<dbReference type="EMBL" id="LR590484">
    <property type="protein sequence ID" value="VTR43648.1"/>
    <property type="molecule type" value="Genomic_DNA"/>
</dbReference>
<dbReference type="KEGG" id="stha:NCTC11429_02901"/>
<evidence type="ECO:0000313" key="5">
    <source>
        <dbReference type="Proteomes" id="UP000308196"/>
    </source>
</evidence>
<evidence type="ECO:0000313" key="4">
    <source>
        <dbReference type="EMBL" id="VTR43648.1"/>
    </source>
</evidence>
<gene>
    <name evidence="4" type="primary">yejK</name>
    <name evidence="4" type="ORF">NCTC11429_02901</name>
</gene>
<comment type="similarity">
    <text evidence="2">Belongs to the YejK family.</text>
</comment>
<comment type="subcellular location">
    <subcellularLocation>
        <location evidence="1">Cytoplasm</location>
    </subcellularLocation>
</comment>
<dbReference type="STRING" id="1123265.GCA_000686625_02581"/>
<protein>
    <submittedName>
        <fullName evidence="4">Nucleoid-associated protein YejK</fullName>
    </submittedName>
</protein>
<dbReference type="GO" id="GO:0003690">
    <property type="term" value="F:double-stranded DNA binding"/>
    <property type="evidence" value="ECO:0007669"/>
    <property type="project" value="TreeGrafter"/>
</dbReference>
<dbReference type="PANTHER" id="PTHR38772:SF1">
    <property type="entry name" value="NUCLEOID-ASSOCIATED PROTEIN YEJK"/>
    <property type="match status" value="1"/>
</dbReference>
<proteinExistence type="inferred from homology"/>
<dbReference type="Pfam" id="PF04245">
    <property type="entry name" value="NA37"/>
    <property type="match status" value="1"/>
</dbReference>
<reference evidence="4 5" key="1">
    <citation type="submission" date="2019-05" db="EMBL/GenBank/DDBJ databases">
        <authorList>
            <consortium name="Pathogen Informatics"/>
        </authorList>
    </citation>
    <scope>NUCLEOTIDE SEQUENCE [LARGE SCALE GENOMIC DNA]</scope>
    <source>
        <strain evidence="4 5">NCTC11429</strain>
    </source>
</reference>
<evidence type="ECO:0000256" key="3">
    <source>
        <dbReference type="ARBA" id="ARBA00022490"/>
    </source>
</evidence>